<keyword evidence="2" id="KW-1185">Reference proteome</keyword>
<dbReference type="AlphaFoldDB" id="A0A540VCH0"/>
<reference evidence="1 2" key="1">
    <citation type="submission" date="2019-06" db="EMBL/GenBank/DDBJ databases">
        <title>Genome sequence of Litorilinea aerophila BAA-2444.</title>
        <authorList>
            <person name="Maclea K.S."/>
            <person name="Maurais E.G."/>
            <person name="Iannazzi L.C."/>
        </authorList>
    </citation>
    <scope>NUCLEOTIDE SEQUENCE [LARGE SCALE GENOMIC DNA]</scope>
    <source>
        <strain evidence="1 2">ATCC BAA-2444</strain>
    </source>
</reference>
<evidence type="ECO:0000313" key="1">
    <source>
        <dbReference type="EMBL" id="TQE94457.1"/>
    </source>
</evidence>
<proteinExistence type="predicted"/>
<protein>
    <submittedName>
        <fullName evidence="1">RidA family protein</fullName>
    </submittedName>
</protein>
<dbReference type="Proteomes" id="UP000317371">
    <property type="component" value="Unassembled WGS sequence"/>
</dbReference>
<dbReference type="OrthoDB" id="8125412at2"/>
<dbReference type="EMBL" id="VIGC01000024">
    <property type="protein sequence ID" value="TQE94457.1"/>
    <property type="molecule type" value="Genomic_DNA"/>
</dbReference>
<gene>
    <name evidence="1" type="ORF">FKZ61_16940</name>
</gene>
<evidence type="ECO:0000313" key="2">
    <source>
        <dbReference type="Proteomes" id="UP000317371"/>
    </source>
</evidence>
<organism evidence="1 2">
    <name type="scientific">Litorilinea aerophila</name>
    <dbReference type="NCBI Taxonomy" id="1204385"/>
    <lineage>
        <taxon>Bacteria</taxon>
        <taxon>Bacillati</taxon>
        <taxon>Chloroflexota</taxon>
        <taxon>Caldilineae</taxon>
        <taxon>Caldilineales</taxon>
        <taxon>Caldilineaceae</taxon>
        <taxon>Litorilinea</taxon>
    </lineage>
</organism>
<accession>A0A540VCH0</accession>
<comment type="caution">
    <text evidence="1">The sequence shown here is derived from an EMBL/GenBank/DDBJ whole genome shotgun (WGS) entry which is preliminary data.</text>
</comment>
<name>A0A540VCH0_9CHLR</name>
<dbReference type="InParanoid" id="A0A540VCH0"/>
<sequence>MRLVDHPQGHYRFLTGIAPYSSGVIAMPGYEIVRARLAAPLPYRQGFELIDRHLDGCGRPPQALCAVELRIPEPLTFDGFAAFNADYQELLARKGLLVEGLNPIARTNVAPAVAPPEEAVLYAFSYTVPNPETRPTFVVAGAGDLRDQADLSPAAIVRPGDTTPAGLRAKATCVMEVMAARLQGLGLAWADVTAVDVYTVHSLSPLLVDVLLAPMGPAARHGVHWFYSRPPISGLDFEMDLRGVAREILVTP</sequence>